<evidence type="ECO:0000256" key="2">
    <source>
        <dbReference type="ARBA" id="ARBA00022963"/>
    </source>
</evidence>
<proteinExistence type="predicted"/>
<organism evidence="5">
    <name type="scientific">anaerobic digester metagenome</name>
    <dbReference type="NCBI Taxonomy" id="1263854"/>
    <lineage>
        <taxon>unclassified sequences</taxon>
        <taxon>metagenomes</taxon>
        <taxon>ecological metagenomes</taxon>
    </lineage>
</organism>
<sequence>MAKPKMIELALQGGGAHGAFTWGVLDRILEDDRIRIEGISGTSAGAMNAVVVADGLDRKGKEGAREALRKFWFEVSRAGRFSPFQRTLLDRLIGRWTLDFSPGYVIFDLAARLVSPYQLNPLNINPLRDLIAELVDFDHVRHAEGIKLFVSATNVRTGKLKSFRREEMTADMVMASACLPFMFQAVEIDGEAYWDGGYMGNPALFPLVEECQARDLVIVQINPIVRSEIPRRANDILNRINEITFNASLIKEVRTISLLKKLIEVSNHKDERYKDALFHRINADVELRDLSVSSKVNSEWAFLEHLHDVGYRITDTWLKENYRHLGRRSTLDVESVYLH</sequence>
<dbReference type="PANTHER" id="PTHR14226">
    <property type="entry name" value="NEUROPATHY TARGET ESTERASE/SWISS CHEESE D.MELANOGASTER"/>
    <property type="match status" value="1"/>
</dbReference>
<dbReference type="Pfam" id="PF01734">
    <property type="entry name" value="Patatin"/>
    <property type="match status" value="1"/>
</dbReference>
<gene>
    <name evidence="5" type="ORF">SCFA_1220004</name>
</gene>
<dbReference type="SUPFAM" id="SSF52151">
    <property type="entry name" value="FabD/lysophospholipase-like"/>
    <property type="match status" value="1"/>
</dbReference>
<keyword evidence="1" id="KW-0378">Hydrolase</keyword>
<keyword evidence="2" id="KW-0442">Lipid degradation</keyword>
<evidence type="ECO:0000313" key="5">
    <source>
        <dbReference type="EMBL" id="VFU12055.1"/>
    </source>
</evidence>
<dbReference type="Gene3D" id="3.40.1090.10">
    <property type="entry name" value="Cytosolic phospholipase A2 catalytic domain"/>
    <property type="match status" value="2"/>
</dbReference>
<dbReference type="PROSITE" id="PS51635">
    <property type="entry name" value="PNPLA"/>
    <property type="match status" value="1"/>
</dbReference>
<accession>A0A485LW40</accession>
<dbReference type="PANTHER" id="PTHR14226:SF78">
    <property type="entry name" value="SLR0060 PROTEIN"/>
    <property type="match status" value="1"/>
</dbReference>
<name>A0A485LW40_9ZZZZ</name>
<evidence type="ECO:0000256" key="3">
    <source>
        <dbReference type="ARBA" id="ARBA00023098"/>
    </source>
</evidence>
<dbReference type="AlphaFoldDB" id="A0A485LW40"/>
<dbReference type="EMBL" id="CAADRM010000027">
    <property type="protein sequence ID" value="VFU12055.1"/>
    <property type="molecule type" value="Genomic_DNA"/>
</dbReference>
<dbReference type="InterPro" id="IPR016035">
    <property type="entry name" value="Acyl_Trfase/lysoPLipase"/>
</dbReference>
<dbReference type="GO" id="GO:0016042">
    <property type="term" value="P:lipid catabolic process"/>
    <property type="evidence" value="ECO:0007669"/>
    <property type="project" value="UniProtKB-KW"/>
</dbReference>
<evidence type="ECO:0000256" key="1">
    <source>
        <dbReference type="ARBA" id="ARBA00022801"/>
    </source>
</evidence>
<dbReference type="GO" id="GO:0016787">
    <property type="term" value="F:hydrolase activity"/>
    <property type="evidence" value="ECO:0007669"/>
    <property type="project" value="UniProtKB-KW"/>
</dbReference>
<evidence type="ECO:0000259" key="4">
    <source>
        <dbReference type="PROSITE" id="PS51635"/>
    </source>
</evidence>
<dbReference type="InterPro" id="IPR002641">
    <property type="entry name" value="PNPLA_dom"/>
</dbReference>
<keyword evidence="3" id="KW-0443">Lipid metabolism</keyword>
<feature type="domain" description="PNPLA" evidence="4">
    <location>
        <begin position="9"/>
        <end position="208"/>
    </location>
</feature>
<dbReference type="InterPro" id="IPR050301">
    <property type="entry name" value="NTE"/>
</dbReference>
<protein>
    <submittedName>
        <fullName evidence="5">Patatin</fullName>
    </submittedName>
</protein>
<reference evidence="5" key="1">
    <citation type="submission" date="2019-03" db="EMBL/GenBank/DDBJ databases">
        <authorList>
            <person name="Hao L."/>
        </authorList>
    </citation>
    <scope>NUCLEOTIDE SEQUENCE</scope>
</reference>